<dbReference type="SMART" id="SM01232">
    <property type="entry name" value="H2TH"/>
    <property type="match status" value="1"/>
</dbReference>
<dbReference type="GO" id="GO:0008270">
    <property type="term" value="F:zinc ion binding"/>
    <property type="evidence" value="ECO:0007669"/>
    <property type="project" value="UniProtKB-KW"/>
</dbReference>
<dbReference type="Pfam" id="PF06831">
    <property type="entry name" value="H2TH"/>
    <property type="match status" value="1"/>
</dbReference>
<dbReference type="InterPro" id="IPR010663">
    <property type="entry name" value="Znf_FPG/IleRS"/>
</dbReference>
<dbReference type="SMART" id="SM00898">
    <property type="entry name" value="Fapy_DNA_glyco"/>
    <property type="match status" value="1"/>
</dbReference>
<name>A0A381Q3J0_9ZZZZ</name>
<evidence type="ECO:0000256" key="6">
    <source>
        <dbReference type="ARBA" id="ARBA00022771"/>
    </source>
</evidence>
<dbReference type="GO" id="GO:0003906">
    <property type="term" value="F:DNA-(apurinic or apyrimidinic site) endonuclease activity"/>
    <property type="evidence" value="ECO:0007669"/>
    <property type="project" value="InterPro"/>
</dbReference>
<dbReference type="InterPro" id="IPR035937">
    <property type="entry name" value="FPG_N"/>
</dbReference>
<dbReference type="PANTHER" id="PTHR22993:SF9">
    <property type="entry name" value="FORMAMIDOPYRIMIDINE-DNA GLYCOSYLASE"/>
    <property type="match status" value="1"/>
</dbReference>
<keyword evidence="7" id="KW-0378">Hydrolase</keyword>
<evidence type="ECO:0000256" key="2">
    <source>
        <dbReference type="ARBA" id="ARBA00001947"/>
    </source>
</evidence>
<dbReference type="AlphaFoldDB" id="A0A381Q3J0"/>
<keyword evidence="9" id="KW-0238">DNA-binding</keyword>
<keyword evidence="10" id="KW-0234">DNA repair</keyword>
<keyword evidence="13" id="KW-0326">Glycosidase</keyword>
<dbReference type="InterPro" id="IPR000214">
    <property type="entry name" value="Znf_DNA_glyclase/AP_lyase"/>
</dbReference>
<evidence type="ECO:0000256" key="3">
    <source>
        <dbReference type="ARBA" id="ARBA00009409"/>
    </source>
</evidence>
<organism evidence="16">
    <name type="scientific">marine metagenome</name>
    <dbReference type="NCBI Taxonomy" id="408172"/>
    <lineage>
        <taxon>unclassified sequences</taxon>
        <taxon>metagenomes</taxon>
        <taxon>ecological metagenomes</taxon>
    </lineage>
</organism>
<keyword evidence="11" id="KW-0456">Lyase</keyword>
<evidence type="ECO:0000259" key="15">
    <source>
        <dbReference type="PROSITE" id="PS51068"/>
    </source>
</evidence>
<evidence type="ECO:0000256" key="10">
    <source>
        <dbReference type="ARBA" id="ARBA00023204"/>
    </source>
</evidence>
<keyword evidence="6" id="KW-0863">Zinc-finger</keyword>
<dbReference type="PROSITE" id="PS51068">
    <property type="entry name" value="FPG_CAT"/>
    <property type="match status" value="1"/>
</dbReference>
<evidence type="ECO:0000256" key="9">
    <source>
        <dbReference type="ARBA" id="ARBA00023125"/>
    </source>
</evidence>
<evidence type="ECO:0000256" key="4">
    <source>
        <dbReference type="ARBA" id="ARBA00022723"/>
    </source>
</evidence>
<dbReference type="InterPro" id="IPR010979">
    <property type="entry name" value="Ribosomal_uS13-like_H2TH"/>
</dbReference>
<dbReference type="SUPFAM" id="SSF57716">
    <property type="entry name" value="Glucocorticoid receptor-like (DNA-binding domain)"/>
    <property type="match status" value="1"/>
</dbReference>
<evidence type="ECO:0000256" key="12">
    <source>
        <dbReference type="ARBA" id="ARBA00023268"/>
    </source>
</evidence>
<evidence type="ECO:0000256" key="1">
    <source>
        <dbReference type="ARBA" id="ARBA00001668"/>
    </source>
</evidence>
<accession>A0A381Q3J0</accession>
<keyword evidence="4" id="KW-0479">Metal-binding</keyword>
<comment type="similarity">
    <text evidence="3">Belongs to the FPG family.</text>
</comment>
<keyword evidence="5" id="KW-0227">DNA damage</keyword>
<dbReference type="Gene3D" id="3.20.190.10">
    <property type="entry name" value="MutM-like, N-terminal"/>
    <property type="match status" value="1"/>
</dbReference>
<gene>
    <name evidence="16" type="ORF">METZ01_LOCUS26312</name>
</gene>
<dbReference type="Pfam" id="PF01149">
    <property type="entry name" value="Fapy_DNA_glyco"/>
    <property type="match status" value="1"/>
</dbReference>
<proteinExistence type="inferred from homology"/>
<dbReference type="GO" id="GO:0034039">
    <property type="term" value="F:8-oxo-7,8-dihydroguanine DNA N-glycosylase activity"/>
    <property type="evidence" value="ECO:0007669"/>
    <property type="project" value="TreeGrafter"/>
</dbReference>
<dbReference type="InterPro" id="IPR015886">
    <property type="entry name" value="H2TH_FPG"/>
</dbReference>
<evidence type="ECO:0000259" key="14">
    <source>
        <dbReference type="PROSITE" id="PS51066"/>
    </source>
</evidence>
<dbReference type="Gene3D" id="1.10.8.50">
    <property type="match status" value="1"/>
</dbReference>
<dbReference type="SUPFAM" id="SSF81624">
    <property type="entry name" value="N-terminal domain of MutM-like DNA repair proteins"/>
    <property type="match status" value="1"/>
</dbReference>
<dbReference type="Pfam" id="PF06827">
    <property type="entry name" value="zf-FPG_IleRS"/>
    <property type="match status" value="1"/>
</dbReference>
<evidence type="ECO:0000256" key="5">
    <source>
        <dbReference type="ARBA" id="ARBA00022763"/>
    </source>
</evidence>
<evidence type="ECO:0000256" key="13">
    <source>
        <dbReference type="ARBA" id="ARBA00023295"/>
    </source>
</evidence>
<dbReference type="CDD" id="cd08773">
    <property type="entry name" value="FpgNei_N"/>
    <property type="match status" value="1"/>
</dbReference>
<evidence type="ECO:0000313" key="16">
    <source>
        <dbReference type="EMBL" id="SUZ73458.1"/>
    </source>
</evidence>
<protein>
    <submittedName>
        <fullName evidence="16">Uncharacterized protein</fullName>
    </submittedName>
</protein>
<keyword evidence="12" id="KW-0511">Multifunctional enzyme</keyword>
<evidence type="ECO:0000256" key="11">
    <source>
        <dbReference type="ARBA" id="ARBA00023239"/>
    </source>
</evidence>
<evidence type="ECO:0000256" key="7">
    <source>
        <dbReference type="ARBA" id="ARBA00022801"/>
    </source>
</evidence>
<dbReference type="GO" id="GO:0003684">
    <property type="term" value="F:damaged DNA binding"/>
    <property type="evidence" value="ECO:0007669"/>
    <property type="project" value="InterPro"/>
</dbReference>
<keyword evidence="8" id="KW-0862">Zinc</keyword>
<feature type="domain" description="FPG-type" evidence="14">
    <location>
        <begin position="239"/>
        <end position="273"/>
    </location>
</feature>
<dbReference type="PANTHER" id="PTHR22993">
    <property type="entry name" value="FORMAMIDOPYRIMIDINE-DNA GLYCOSYLASE"/>
    <property type="match status" value="1"/>
</dbReference>
<comment type="catalytic activity">
    <reaction evidence="1">
        <text>Hydrolysis of DNA containing ring-opened 7-methylguanine residues, releasing 2,6-diamino-4-hydroxy-5-(N-methyl)formamidopyrimidine.</text>
        <dbReference type="EC" id="3.2.2.23"/>
    </reaction>
</comment>
<comment type="cofactor">
    <cofactor evidence="2">
        <name>Zn(2+)</name>
        <dbReference type="ChEBI" id="CHEBI:29105"/>
    </cofactor>
</comment>
<reference evidence="16" key="1">
    <citation type="submission" date="2018-05" db="EMBL/GenBank/DDBJ databases">
        <authorList>
            <person name="Lanie J.A."/>
            <person name="Ng W.-L."/>
            <person name="Kazmierczak K.M."/>
            <person name="Andrzejewski T.M."/>
            <person name="Davidsen T.M."/>
            <person name="Wayne K.J."/>
            <person name="Tettelin H."/>
            <person name="Glass J.I."/>
            <person name="Rusch D."/>
            <person name="Podicherti R."/>
            <person name="Tsui H.-C.T."/>
            <person name="Winkler M.E."/>
        </authorList>
    </citation>
    <scope>NUCLEOTIDE SEQUENCE</scope>
</reference>
<dbReference type="SUPFAM" id="SSF46946">
    <property type="entry name" value="S13-like H2TH domain"/>
    <property type="match status" value="1"/>
</dbReference>
<evidence type="ECO:0000256" key="8">
    <source>
        <dbReference type="ARBA" id="ARBA00022833"/>
    </source>
</evidence>
<feature type="domain" description="Formamidopyrimidine-DNA glycosylase catalytic" evidence="15">
    <location>
        <begin position="2"/>
        <end position="114"/>
    </location>
</feature>
<sequence length="279" mass="30977">MPEAPDLEVIKDYLNANLKRTRVESCKVLRPTVVRSLAPEVAKDLPGRTLLDAQRKGKFLTLRFSGGRSLVINPMLTGALQHCQASVRVQKKTCVTMGVGGDMDLRYLDDRQMGKVYWIDNGEEGGDAQDVLVPQYMGLGPDVLSGITFEEFQTRLKKFNGEIKGVLTRGSFISGIGNAYSDEILFAAGISPFKKCRALKPDELQTLHTQCRRVLEEATETLRERMGGDIHKKVRDFLAVHNKGGQPCPKCGGNITQLTANQRITSYCRHCQPGLLIRN</sequence>
<dbReference type="PROSITE" id="PS51066">
    <property type="entry name" value="ZF_FPG_2"/>
    <property type="match status" value="1"/>
</dbReference>
<dbReference type="GO" id="GO:0016829">
    <property type="term" value="F:lyase activity"/>
    <property type="evidence" value="ECO:0007669"/>
    <property type="project" value="UniProtKB-KW"/>
</dbReference>
<dbReference type="EMBL" id="UINC01001180">
    <property type="protein sequence ID" value="SUZ73458.1"/>
    <property type="molecule type" value="Genomic_DNA"/>
</dbReference>
<dbReference type="GO" id="GO:0006284">
    <property type="term" value="P:base-excision repair"/>
    <property type="evidence" value="ECO:0007669"/>
    <property type="project" value="InterPro"/>
</dbReference>
<dbReference type="InterPro" id="IPR012319">
    <property type="entry name" value="FPG_cat"/>
</dbReference>